<dbReference type="VEuPathDB" id="FungiDB:SPRG_14874"/>
<dbReference type="Proteomes" id="UP000030745">
    <property type="component" value="Unassembled WGS sequence"/>
</dbReference>
<keyword evidence="3" id="KW-1185">Reference proteome</keyword>
<feature type="region of interest" description="Disordered" evidence="1">
    <location>
        <begin position="317"/>
        <end position="338"/>
    </location>
</feature>
<feature type="compositionally biased region" description="Basic and acidic residues" evidence="1">
    <location>
        <begin position="319"/>
        <end position="338"/>
    </location>
</feature>
<proteinExistence type="predicted"/>
<dbReference type="KEGG" id="spar:SPRG_14874"/>
<protein>
    <submittedName>
        <fullName evidence="2">Uncharacterized protein</fullName>
    </submittedName>
</protein>
<gene>
    <name evidence="2" type="ORF">SPRG_14874</name>
</gene>
<evidence type="ECO:0000313" key="3">
    <source>
        <dbReference type="Proteomes" id="UP000030745"/>
    </source>
</evidence>
<dbReference type="EMBL" id="KK583355">
    <property type="protein sequence ID" value="KDO19354.1"/>
    <property type="molecule type" value="Genomic_DNA"/>
</dbReference>
<name>A0A067BLJ5_SAPPC</name>
<dbReference type="RefSeq" id="XP_012209942.1">
    <property type="nucleotide sequence ID" value="XM_012354552.1"/>
</dbReference>
<evidence type="ECO:0000256" key="1">
    <source>
        <dbReference type="SAM" id="MobiDB-lite"/>
    </source>
</evidence>
<dbReference type="OrthoDB" id="10521560at2759"/>
<dbReference type="AlphaFoldDB" id="A0A067BLJ5"/>
<sequence>MGKQSPRCSTCNAVARVRGPKALRAGGVCKRCYDKRAKAKAAEAKAAEAKAAEAKATEAKAAKAKVADAKATEAMAAEATAVSYAYAHNSVRPVTCAITLALGTSKARCDACEQAAHNYKRTLKKWKARSLSSATASNMMGDVDPIARRQVCITEQVKYVLNALQAAPPALNSLEGNRRRITLLQELKMLAMEVDVNMIPFDDGGIAHKGKIYFACPGLVMTDVGLDDVQRFLHLSKSDKALRDSNNTAMCESCADLKAYLKALVLSRAATREQRTHASSTTQWCNLSPGSAAERINNVRAQAMGVALDGATGLGSAKRTFDATEKPKEPKPKRVKKLEVRRELDLPVAA</sequence>
<evidence type="ECO:0000313" key="2">
    <source>
        <dbReference type="EMBL" id="KDO19354.1"/>
    </source>
</evidence>
<reference evidence="2 3" key="1">
    <citation type="journal article" date="2013" name="PLoS Genet.">
        <title>Distinctive expansion of potential virulence genes in the genome of the oomycete fish pathogen Saprolegnia parasitica.</title>
        <authorList>
            <person name="Jiang R.H."/>
            <person name="de Bruijn I."/>
            <person name="Haas B.J."/>
            <person name="Belmonte R."/>
            <person name="Lobach L."/>
            <person name="Christie J."/>
            <person name="van den Ackerveken G."/>
            <person name="Bottin A."/>
            <person name="Bulone V."/>
            <person name="Diaz-Moreno S.M."/>
            <person name="Dumas B."/>
            <person name="Fan L."/>
            <person name="Gaulin E."/>
            <person name="Govers F."/>
            <person name="Grenville-Briggs L.J."/>
            <person name="Horner N.R."/>
            <person name="Levin J.Z."/>
            <person name="Mammella M."/>
            <person name="Meijer H.J."/>
            <person name="Morris P."/>
            <person name="Nusbaum C."/>
            <person name="Oome S."/>
            <person name="Phillips A.J."/>
            <person name="van Rooyen D."/>
            <person name="Rzeszutek E."/>
            <person name="Saraiva M."/>
            <person name="Secombes C.J."/>
            <person name="Seidl M.F."/>
            <person name="Snel B."/>
            <person name="Stassen J.H."/>
            <person name="Sykes S."/>
            <person name="Tripathy S."/>
            <person name="van den Berg H."/>
            <person name="Vega-Arreguin J.C."/>
            <person name="Wawra S."/>
            <person name="Young S.K."/>
            <person name="Zeng Q."/>
            <person name="Dieguez-Uribeondo J."/>
            <person name="Russ C."/>
            <person name="Tyler B.M."/>
            <person name="van West P."/>
        </authorList>
    </citation>
    <scope>NUCLEOTIDE SEQUENCE [LARGE SCALE GENOMIC DNA]</scope>
    <source>
        <strain evidence="2 3">CBS 223.65</strain>
    </source>
</reference>
<dbReference type="GeneID" id="24136658"/>
<organism evidence="2 3">
    <name type="scientific">Saprolegnia parasitica (strain CBS 223.65)</name>
    <dbReference type="NCBI Taxonomy" id="695850"/>
    <lineage>
        <taxon>Eukaryota</taxon>
        <taxon>Sar</taxon>
        <taxon>Stramenopiles</taxon>
        <taxon>Oomycota</taxon>
        <taxon>Saprolegniomycetes</taxon>
        <taxon>Saprolegniales</taxon>
        <taxon>Saprolegniaceae</taxon>
        <taxon>Saprolegnia</taxon>
    </lineage>
</organism>
<accession>A0A067BLJ5</accession>